<protein>
    <submittedName>
        <fullName evidence="1">Uncharacterized protein</fullName>
    </submittedName>
</protein>
<organism evidence="1 2">
    <name type="scientific">Mucuna pruriens</name>
    <name type="common">Velvet bean</name>
    <name type="synonym">Dolichos pruriens</name>
    <dbReference type="NCBI Taxonomy" id="157652"/>
    <lineage>
        <taxon>Eukaryota</taxon>
        <taxon>Viridiplantae</taxon>
        <taxon>Streptophyta</taxon>
        <taxon>Embryophyta</taxon>
        <taxon>Tracheophyta</taxon>
        <taxon>Spermatophyta</taxon>
        <taxon>Magnoliopsida</taxon>
        <taxon>eudicotyledons</taxon>
        <taxon>Gunneridae</taxon>
        <taxon>Pentapetalae</taxon>
        <taxon>rosids</taxon>
        <taxon>fabids</taxon>
        <taxon>Fabales</taxon>
        <taxon>Fabaceae</taxon>
        <taxon>Papilionoideae</taxon>
        <taxon>50 kb inversion clade</taxon>
        <taxon>NPAAA clade</taxon>
        <taxon>indigoferoid/millettioid clade</taxon>
        <taxon>Phaseoleae</taxon>
        <taxon>Mucuna</taxon>
    </lineage>
</organism>
<keyword evidence="2" id="KW-1185">Reference proteome</keyword>
<comment type="caution">
    <text evidence="1">The sequence shown here is derived from an EMBL/GenBank/DDBJ whole genome shotgun (WGS) entry which is preliminary data.</text>
</comment>
<dbReference type="EMBL" id="QJKJ01004327">
    <property type="protein sequence ID" value="RDX94606.1"/>
    <property type="molecule type" value="Genomic_DNA"/>
</dbReference>
<name>A0A371GVW5_MUCPR</name>
<evidence type="ECO:0000313" key="1">
    <source>
        <dbReference type="EMBL" id="RDX94606.1"/>
    </source>
</evidence>
<dbReference type="AlphaFoldDB" id="A0A371GVW5"/>
<gene>
    <name evidence="1" type="ORF">CR513_22991</name>
</gene>
<sequence>FIPEVASLLRSSTFNEEDYIYQHDHIKMYIKSTQYNVWRIITHGDLVIIKLDPSIIRVTTLQRYYKMFMIKEGEPLMKSLDFSKPFPVVFNFLGISSPKLRTVSRFWISIAIQEVHDMKTLTLDELLRALRVHEIHMFKRNKIKDNKQKTRFEMVILLGSHPLALKIEE</sequence>
<proteinExistence type="predicted"/>
<reference evidence="1" key="1">
    <citation type="submission" date="2018-05" db="EMBL/GenBank/DDBJ databases">
        <title>Draft genome of Mucuna pruriens seed.</title>
        <authorList>
            <person name="Nnadi N.E."/>
            <person name="Vos R."/>
            <person name="Hasami M.H."/>
            <person name="Devisetty U.K."/>
            <person name="Aguiy J.C."/>
        </authorList>
    </citation>
    <scope>NUCLEOTIDE SEQUENCE [LARGE SCALE GENOMIC DNA]</scope>
    <source>
        <strain evidence="1">JCA_2017</strain>
    </source>
</reference>
<feature type="non-terminal residue" evidence="1">
    <location>
        <position position="1"/>
    </location>
</feature>
<dbReference type="Proteomes" id="UP000257109">
    <property type="component" value="Unassembled WGS sequence"/>
</dbReference>
<evidence type="ECO:0000313" key="2">
    <source>
        <dbReference type="Proteomes" id="UP000257109"/>
    </source>
</evidence>
<accession>A0A371GVW5</accession>